<proteinExistence type="predicted"/>
<evidence type="ECO:0000313" key="2">
    <source>
        <dbReference type="Proteomes" id="UP000182135"/>
    </source>
</evidence>
<gene>
    <name evidence="1" type="ORF">SAMN04487885_10333</name>
</gene>
<name>A0A1I2JRV8_9CLOT</name>
<accession>A0A1I2JRV8</accession>
<reference evidence="1 2" key="1">
    <citation type="submission" date="2016-10" db="EMBL/GenBank/DDBJ databases">
        <authorList>
            <person name="de Groot N.N."/>
        </authorList>
    </citation>
    <scope>NUCLEOTIDE SEQUENCE [LARGE SCALE GENOMIC DNA]</scope>
    <source>
        <strain evidence="1 2">NLAE-zl-G419</strain>
    </source>
</reference>
<dbReference type="AlphaFoldDB" id="A0A1I2JRV8"/>
<keyword evidence="2" id="KW-1185">Reference proteome</keyword>
<sequence length="53" mass="6160">MMLRLIADVNKALEAESYFSALSLVLTFPDICGKDEYPQEKSTTKRYKVREFI</sequence>
<organism evidence="1 2">
    <name type="scientific">Clostridium cadaveris</name>
    <dbReference type="NCBI Taxonomy" id="1529"/>
    <lineage>
        <taxon>Bacteria</taxon>
        <taxon>Bacillati</taxon>
        <taxon>Bacillota</taxon>
        <taxon>Clostridia</taxon>
        <taxon>Eubacteriales</taxon>
        <taxon>Clostridiaceae</taxon>
        <taxon>Clostridium</taxon>
    </lineage>
</organism>
<dbReference type="EMBL" id="FOOE01000003">
    <property type="protein sequence ID" value="SFF57314.1"/>
    <property type="molecule type" value="Genomic_DNA"/>
</dbReference>
<dbReference type="Proteomes" id="UP000182135">
    <property type="component" value="Unassembled WGS sequence"/>
</dbReference>
<dbReference type="STRING" id="1529.SAMN04487885_10333"/>
<evidence type="ECO:0000313" key="1">
    <source>
        <dbReference type="EMBL" id="SFF57314.1"/>
    </source>
</evidence>
<protein>
    <submittedName>
        <fullName evidence="1">Uncharacterized protein</fullName>
    </submittedName>
</protein>
<dbReference type="RefSeq" id="WP_155850271.1">
    <property type="nucleotide sequence ID" value="NZ_FOOE01000003.1"/>
</dbReference>